<dbReference type="Proteomes" id="UP001224775">
    <property type="component" value="Unassembled WGS sequence"/>
</dbReference>
<feature type="compositionally biased region" description="Low complexity" evidence="1">
    <location>
        <begin position="323"/>
        <end position="335"/>
    </location>
</feature>
<evidence type="ECO:0000313" key="3">
    <source>
        <dbReference type="EMBL" id="KAK1743398.1"/>
    </source>
</evidence>
<feature type="compositionally biased region" description="Basic and acidic residues" evidence="1">
    <location>
        <begin position="212"/>
        <end position="230"/>
    </location>
</feature>
<keyword evidence="4" id="KW-1185">Reference proteome</keyword>
<dbReference type="InterPro" id="IPR052920">
    <property type="entry name" value="DNA-binding_regulatory"/>
</dbReference>
<feature type="region of interest" description="Disordered" evidence="1">
    <location>
        <begin position="206"/>
        <end position="256"/>
    </location>
</feature>
<feature type="region of interest" description="Disordered" evidence="1">
    <location>
        <begin position="273"/>
        <end position="336"/>
    </location>
</feature>
<feature type="compositionally biased region" description="Polar residues" evidence="1">
    <location>
        <begin position="244"/>
        <end position="256"/>
    </location>
</feature>
<dbReference type="SUPFAM" id="SSF53474">
    <property type="entry name" value="alpha/beta-Hydrolases"/>
    <property type="match status" value="1"/>
</dbReference>
<dbReference type="EMBL" id="JATAAI010000009">
    <property type="protein sequence ID" value="KAK1743398.1"/>
    <property type="molecule type" value="Genomic_DNA"/>
</dbReference>
<gene>
    <name evidence="3" type="ORF">QTG54_006019</name>
</gene>
<comment type="caution">
    <text evidence="3">The sequence shown here is derived from an EMBL/GenBank/DDBJ whole genome shotgun (WGS) entry which is preliminary data.</text>
</comment>
<accession>A0AAD9DF54</accession>
<dbReference type="AlphaFoldDB" id="A0AAD9DF54"/>
<feature type="region of interest" description="Disordered" evidence="1">
    <location>
        <begin position="602"/>
        <end position="684"/>
    </location>
</feature>
<proteinExistence type="predicted"/>
<name>A0AAD9DF54_9STRA</name>
<evidence type="ECO:0000259" key="2">
    <source>
        <dbReference type="Pfam" id="PF12146"/>
    </source>
</evidence>
<feature type="region of interest" description="Disordered" evidence="1">
    <location>
        <begin position="21"/>
        <end position="140"/>
    </location>
</feature>
<feature type="compositionally biased region" description="Low complexity" evidence="1">
    <location>
        <begin position="78"/>
        <end position="92"/>
    </location>
</feature>
<evidence type="ECO:0000256" key="1">
    <source>
        <dbReference type="SAM" id="MobiDB-lite"/>
    </source>
</evidence>
<keyword evidence="3" id="KW-0378">Hydrolase</keyword>
<sequence>MSSPGNAVDKKLAFEGIEVVALPPPPPTPTPHHMLTPPSGDRRTLSMSSAFENSPRTRLAISESMEQVEMTTPPPPLQKKTPTAAATMGGAMKNSNNKHHRQNSSLSNKSTNSTNKNAAITTTSSSTSKSKTGKKPRSKMTYVQMAKKGYQELVHAIIRPPRSKYPLEALGAEKFKFCGKQFERKDFGVVNERGLLIECSMWQRVQDDEEGGEHQHQDGEEEEMLQRQESELTDTPARGKIQFIPQQRDSSLSDSVGSIEKGQLLYVTMPDSNETEDTAVSSTPSKQPDDIDASSSSPGPRRSSIFSPQSKSASSTSRPDVQSAAATAAPTSPRSRPLERRPVVIYLHGNSSSRTEVIPQLGHFLALGLSVVAFDFCGSGRSEGDFVSLGYYEREDLQTVINHLRASGTVSSIALWGRSMGAATALMYGSRDNTISCMILDSPFIDLATLAQELVERGKEHGVHVPQIVVSMVMRMLKSSVKQEARFNIKHISPVSHAPKCFIPAMIVAGEHDDFIKKRHAEVIHREYAGDKNLVIVDGDHNSPRPRYMVQGAMLFLQSCMKVSASLELIVPPDTSLLAPPWLSPENLKSLSTSLKLRKGTGAGRLRLSAEDPRQSAQERKKQQQKQQQQQRLLAPAPPSLNDEPGVCFSRSSTDVSRNSAQQNDVVPYDVTGATLPDMSKRQQEIQSSLFKMLGEDQLPVS</sequence>
<feature type="compositionally biased region" description="Polar residues" evidence="1">
    <location>
        <begin position="309"/>
        <end position="320"/>
    </location>
</feature>
<dbReference type="Gene3D" id="3.40.50.1820">
    <property type="entry name" value="alpha/beta hydrolase"/>
    <property type="match status" value="1"/>
</dbReference>
<feature type="compositionally biased region" description="Basic and acidic residues" evidence="1">
    <location>
        <begin position="608"/>
        <end position="622"/>
    </location>
</feature>
<dbReference type="Pfam" id="PF12146">
    <property type="entry name" value="Hydrolase_4"/>
    <property type="match status" value="1"/>
</dbReference>
<feature type="compositionally biased region" description="Low complexity" evidence="1">
    <location>
        <begin position="294"/>
        <end position="308"/>
    </location>
</feature>
<reference evidence="3" key="1">
    <citation type="submission" date="2023-06" db="EMBL/GenBank/DDBJ databases">
        <title>Survivors Of The Sea: Transcriptome response of Skeletonema marinoi to long-term dormancy.</title>
        <authorList>
            <person name="Pinder M.I.M."/>
            <person name="Kourtchenko O."/>
            <person name="Robertson E.K."/>
            <person name="Larsson T."/>
            <person name="Maumus F."/>
            <person name="Osuna-Cruz C.M."/>
            <person name="Vancaester E."/>
            <person name="Stenow R."/>
            <person name="Vandepoele K."/>
            <person name="Ploug H."/>
            <person name="Bruchert V."/>
            <person name="Godhe A."/>
            <person name="Topel M."/>
        </authorList>
    </citation>
    <scope>NUCLEOTIDE SEQUENCE</scope>
    <source>
        <strain evidence="3">R05AC</strain>
    </source>
</reference>
<dbReference type="InterPro" id="IPR029058">
    <property type="entry name" value="AB_hydrolase_fold"/>
</dbReference>
<dbReference type="GO" id="GO:0016787">
    <property type="term" value="F:hydrolase activity"/>
    <property type="evidence" value="ECO:0007669"/>
    <property type="project" value="UniProtKB-KW"/>
</dbReference>
<feature type="compositionally biased region" description="Low complexity" evidence="1">
    <location>
        <begin position="103"/>
        <end position="130"/>
    </location>
</feature>
<protein>
    <submittedName>
        <fullName evidence="3">Alpha/beta hydrolase family protein</fullName>
    </submittedName>
</protein>
<feature type="compositionally biased region" description="Polar residues" evidence="1">
    <location>
        <begin position="650"/>
        <end position="665"/>
    </location>
</feature>
<dbReference type="PANTHER" id="PTHR43358">
    <property type="entry name" value="ALPHA/BETA-HYDROLASE"/>
    <property type="match status" value="1"/>
</dbReference>
<dbReference type="InterPro" id="IPR022742">
    <property type="entry name" value="Hydrolase_4"/>
</dbReference>
<evidence type="ECO:0000313" key="4">
    <source>
        <dbReference type="Proteomes" id="UP001224775"/>
    </source>
</evidence>
<feature type="domain" description="Serine aminopeptidase S33" evidence="2">
    <location>
        <begin position="340"/>
        <end position="459"/>
    </location>
</feature>
<dbReference type="PANTHER" id="PTHR43358:SF4">
    <property type="entry name" value="ALPHA_BETA HYDROLASE FOLD-1 DOMAIN-CONTAINING PROTEIN"/>
    <property type="match status" value="1"/>
</dbReference>
<feature type="compositionally biased region" description="Polar residues" evidence="1">
    <location>
        <begin position="45"/>
        <end position="56"/>
    </location>
</feature>
<feature type="compositionally biased region" description="Low complexity" evidence="1">
    <location>
        <begin position="625"/>
        <end position="635"/>
    </location>
</feature>
<organism evidence="3 4">
    <name type="scientific">Skeletonema marinoi</name>
    <dbReference type="NCBI Taxonomy" id="267567"/>
    <lineage>
        <taxon>Eukaryota</taxon>
        <taxon>Sar</taxon>
        <taxon>Stramenopiles</taxon>
        <taxon>Ochrophyta</taxon>
        <taxon>Bacillariophyta</taxon>
        <taxon>Coscinodiscophyceae</taxon>
        <taxon>Thalassiosirophycidae</taxon>
        <taxon>Thalassiosirales</taxon>
        <taxon>Skeletonemataceae</taxon>
        <taxon>Skeletonema</taxon>
        <taxon>Skeletonema marinoi-dohrnii complex</taxon>
    </lineage>
</organism>